<sequence length="283" mass="31527">MLLTNGLAHSKVQRVWLEVSSDTTVDEESGPRWLVHLQFLWVANHCKLFKVLVFGGVVSKRGSVWHAMAEGGSTNCDGARMCCDGRPGAVMKQWPCLLVSSRSSFINNYDAHEMAMGLNESAIKAAEEAQQKELSGCLLYGQKIASWAVNSHPSHINLVLVWLEVTGNTTVDEESGPRWLVHLQLLWVACHCKLFKVVVFGSVVPERGSVWHAVAKGGSTHCGGARMRCGGWPRRRPSKELQEFRKQVEEEARAKVIVEVNNQWAEKEAKIQNDLAQEKSARQ</sequence>
<evidence type="ECO:0000313" key="2">
    <source>
        <dbReference type="Proteomes" id="UP001153076"/>
    </source>
</evidence>
<comment type="caution">
    <text evidence="1">The sequence shown here is derived from an EMBL/GenBank/DDBJ whole genome shotgun (WGS) entry which is preliminary data.</text>
</comment>
<accession>A0A9Q1GP14</accession>
<protein>
    <submittedName>
        <fullName evidence="1">Uncharacterized protein</fullName>
    </submittedName>
</protein>
<dbReference type="AlphaFoldDB" id="A0A9Q1GP14"/>
<organism evidence="1 2">
    <name type="scientific">Carnegiea gigantea</name>
    <dbReference type="NCBI Taxonomy" id="171969"/>
    <lineage>
        <taxon>Eukaryota</taxon>
        <taxon>Viridiplantae</taxon>
        <taxon>Streptophyta</taxon>
        <taxon>Embryophyta</taxon>
        <taxon>Tracheophyta</taxon>
        <taxon>Spermatophyta</taxon>
        <taxon>Magnoliopsida</taxon>
        <taxon>eudicotyledons</taxon>
        <taxon>Gunneridae</taxon>
        <taxon>Pentapetalae</taxon>
        <taxon>Caryophyllales</taxon>
        <taxon>Cactineae</taxon>
        <taxon>Cactaceae</taxon>
        <taxon>Cactoideae</taxon>
        <taxon>Echinocereeae</taxon>
        <taxon>Carnegiea</taxon>
    </lineage>
</organism>
<evidence type="ECO:0000313" key="1">
    <source>
        <dbReference type="EMBL" id="KAJ8423523.1"/>
    </source>
</evidence>
<name>A0A9Q1GP14_9CARY</name>
<proteinExistence type="predicted"/>
<gene>
    <name evidence="1" type="ORF">Cgig2_019838</name>
</gene>
<keyword evidence="2" id="KW-1185">Reference proteome</keyword>
<reference evidence="1" key="1">
    <citation type="submission" date="2022-04" db="EMBL/GenBank/DDBJ databases">
        <title>Carnegiea gigantea Genome sequencing and assembly v2.</title>
        <authorList>
            <person name="Copetti D."/>
            <person name="Sanderson M.J."/>
            <person name="Burquez A."/>
            <person name="Wojciechowski M.F."/>
        </authorList>
    </citation>
    <scope>NUCLEOTIDE SEQUENCE</scope>
    <source>
        <strain evidence="1">SGP5-SGP5p</strain>
        <tissue evidence="1">Aerial part</tissue>
    </source>
</reference>
<dbReference type="EMBL" id="JAKOGI010001945">
    <property type="protein sequence ID" value="KAJ8423523.1"/>
    <property type="molecule type" value="Genomic_DNA"/>
</dbReference>
<dbReference type="Proteomes" id="UP001153076">
    <property type="component" value="Unassembled WGS sequence"/>
</dbReference>